<evidence type="ECO:0000313" key="3">
    <source>
        <dbReference type="Proteomes" id="UP000053477"/>
    </source>
</evidence>
<gene>
    <name evidence="2" type="ORF">SCHPADRAFT_896157</name>
</gene>
<evidence type="ECO:0000256" key="1">
    <source>
        <dbReference type="SAM" id="MobiDB-lite"/>
    </source>
</evidence>
<organism evidence="2 3">
    <name type="scientific">Schizopora paradoxa</name>
    <dbReference type="NCBI Taxonomy" id="27342"/>
    <lineage>
        <taxon>Eukaryota</taxon>
        <taxon>Fungi</taxon>
        <taxon>Dikarya</taxon>
        <taxon>Basidiomycota</taxon>
        <taxon>Agaricomycotina</taxon>
        <taxon>Agaricomycetes</taxon>
        <taxon>Hymenochaetales</taxon>
        <taxon>Schizoporaceae</taxon>
        <taxon>Schizopora</taxon>
    </lineage>
</organism>
<proteinExistence type="predicted"/>
<name>A0A0H2RL66_9AGAM</name>
<dbReference type="EMBL" id="KQ086291">
    <property type="protein sequence ID" value="KLO05561.1"/>
    <property type="molecule type" value="Genomic_DNA"/>
</dbReference>
<keyword evidence="3" id="KW-1185">Reference proteome</keyword>
<dbReference type="AlphaFoldDB" id="A0A0H2RL66"/>
<protein>
    <submittedName>
        <fullName evidence="2">Uncharacterized protein</fullName>
    </submittedName>
</protein>
<dbReference type="InParanoid" id="A0A0H2RL66"/>
<feature type="region of interest" description="Disordered" evidence="1">
    <location>
        <begin position="119"/>
        <end position="140"/>
    </location>
</feature>
<evidence type="ECO:0000313" key="2">
    <source>
        <dbReference type="EMBL" id="KLO05561.1"/>
    </source>
</evidence>
<sequence>MPSPSLSPRNSSKSKSRIDELEKILCIKHPNSTNPSWRKYKICCSDSYLSWLSNTDPRHAGLLRHVLDALDNAIANDSQIRREFSGKYVMNAKFFPPAVDKFKESTQFVRLVITREAHPGGRTRTRSTRSTSSSSSSVSLPKHVSKPIEYVFLWDAYLSDDKSKTVADVKLMKLLSEATEERGKKWTTLVNERLELVHCDCAPKCEKMFLLNHGESLSGGKDGVRRGIVKPALARLRSSFAPNVNVHST</sequence>
<accession>A0A0H2RL66</accession>
<reference evidence="2 3" key="1">
    <citation type="submission" date="2015-04" db="EMBL/GenBank/DDBJ databases">
        <title>Complete genome sequence of Schizopora paradoxa KUC8140, a cosmopolitan wood degrader in East Asia.</title>
        <authorList>
            <consortium name="DOE Joint Genome Institute"/>
            <person name="Min B."/>
            <person name="Park H."/>
            <person name="Jang Y."/>
            <person name="Kim J.-J."/>
            <person name="Kim K.H."/>
            <person name="Pangilinan J."/>
            <person name="Lipzen A."/>
            <person name="Riley R."/>
            <person name="Grigoriev I.V."/>
            <person name="Spatafora J.W."/>
            <person name="Choi I.-G."/>
        </authorList>
    </citation>
    <scope>NUCLEOTIDE SEQUENCE [LARGE SCALE GENOMIC DNA]</scope>
    <source>
        <strain evidence="2 3">KUC8140</strain>
    </source>
</reference>
<feature type="compositionally biased region" description="Low complexity" evidence="1">
    <location>
        <begin position="128"/>
        <end position="137"/>
    </location>
</feature>
<dbReference type="Proteomes" id="UP000053477">
    <property type="component" value="Unassembled WGS sequence"/>
</dbReference>